<comment type="caution">
    <text evidence="5">The sequence shown here is derived from an EMBL/GenBank/DDBJ whole genome shotgun (WGS) entry which is preliminary data.</text>
</comment>
<dbReference type="GO" id="GO:0016020">
    <property type="term" value="C:membrane"/>
    <property type="evidence" value="ECO:0007669"/>
    <property type="project" value="UniProtKB-SubCell"/>
</dbReference>
<proteinExistence type="inferred from homology"/>
<dbReference type="GO" id="GO:0005507">
    <property type="term" value="F:copper ion binding"/>
    <property type="evidence" value="ECO:0007669"/>
    <property type="project" value="InterPro"/>
</dbReference>
<gene>
    <name evidence="5" type="ORF">B9Q04_17390</name>
</gene>
<dbReference type="InterPro" id="IPR045187">
    <property type="entry name" value="CcO_II"/>
</dbReference>
<comment type="subcellular location">
    <subcellularLocation>
        <location evidence="1">Membrane</location>
    </subcellularLocation>
</comment>
<evidence type="ECO:0000313" key="5">
    <source>
        <dbReference type="EMBL" id="PSO06177.1"/>
    </source>
</evidence>
<evidence type="ECO:0000313" key="6">
    <source>
        <dbReference type="Proteomes" id="UP000242015"/>
    </source>
</evidence>
<dbReference type="PANTHER" id="PTHR22888:SF9">
    <property type="entry name" value="CYTOCHROME C OXIDASE SUBUNIT 2"/>
    <property type="match status" value="1"/>
</dbReference>
<dbReference type="Proteomes" id="UP000242015">
    <property type="component" value="Unassembled WGS sequence"/>
</dbReference>
<organism evidence="5 6">
    <name type="scientific">Candidatus Marsarchaeota G2 archaeon BE_D</name>
    <dbReference type="NCBI Taxonomy" id="1978158"/>
    <lineage>
        <taxon>Archaea</taxon>
        <taxon>Candidatus Marsarchaeota</taxon>
        <taxon>Candidatus Marsarchaeota group 2</taxon>
    </lineage>
</organism>
<feature type="domain" description="Cytochrome oxidase subunit II copper A binding" evidence="4">
    <location>
        <begin position="57"/>
        <end position="174"/>
    </location>
</feature>
<reference evidence="5 6" key="1">
    <citation type="submission" date="2017-04" db="EMBL/GenBank/DDBJ databases">
        <title>Novel microbial lineages endemic to geothermal iron-oxide mats fill important gaps in the evolutionary history of Archaea.</title>
        <authorList>
            <person name="Jay Z.J."/>
            <person name="Beam J.P."/>
            <person name="Dlakic M."/>
            <person name="Rusch D.B."/>
            <person name="Kozubal M.A."/>
            <person name="Inskeep W.P."/>
        </authorList>
    </citation>
    <scope>NUCLEOTIDE SEQUENCE [LARGE SCALE GENOMIC DNA]</scope>
    <source>
        <strain evidence="5">BE_D</strain>
    </source>
</reference>
<comment type="similarity">
    <text evidence="2">Belongs to the cytochrome c oxidase subunit 2 family.</text>
</comment>
<dbReference type="PANTHER" id="PTHR22888">
    <property type="entry name" value="CYTOCHROME C OXIDASE, SUBUNIT II"/>
    <property type="match status" value="1"/>
</dbReference>
<evidence type="ECO:0000256" key="2">
    <source>
        <dbReference type="ARBA" id="ARBA00007866"/>
    </source>
</evidence>
<keyword evidence="3" id="KW-0472">Membrane</keyword>
<dbReference type="SUPFAM" id="SSF49503">
    <property type="entry name" value="Cupredoxins"/>
    <property type="match status" value="1"/>
</dbReference>
<dbReference type="EMBL" id="NEXF01000571">
    <property type="protein sequence ID" value="PSO06177.1"/>
    <property type="molecule type" value="Genomic_DNA"/>
</dbReference>
<dbReference type="GO" id="GO:0004129">
    <property type="term" value="F:cytochrome-c oxidase activity"/>
    <property type="evidence" value="ECO:0007669"/>
    <property type="project" value="InterPro"/>
</dbReference>
<accession>A0A2R6C5K6</accession>
<dbReference type="InterPro" id="IPR008972">
    <property type="entry name" value="Cupredoxin"/>
</dbReference>
<evidence type="ECO:0000259" key="4">
    <source>
        <dbReference type="PROSITE" id="PS50857"/>
    </source>
</evidence>
<dbReference type="GO" id="GO:0042773">
    <property type="term" value="P:ATP synthesis coupled electron transport"/>
    <property type="evidence" value="ECO:0007669"/>
    <property type="project" value="TreeGrafter"/>
</dbReference>
<name>A0A2R6C5K6_9ARCH</name>
<evidence type="ECO:0000256" key="1">
    <source>
        <dbReference type="ARBA" id="ARBA00004370"/>
    </source>
</evidence>
<dbReference type="InterPro" id="IPR002429">
    <property type="entry name" value="CcO_II-like_C"/>
</dbReference>
<dbReference type="Pfam" id="PF00116">
    <property type="entry name" value="COX2"/>
    <property type="match status" value="1"/>
</dbReference>
<dbReference type="PROSITE" id="PS50857">
    <property type="entry name" value="COX2_CUA"/>
    <property type="match status" value="1"/>
</dbReference>
<sequence>MKRGTVLALFTVLVIVAVLSFELQYSSYDYVGYNPINNAGEDVVHTSLQSALGSYRGPYVIIYVTGEQWHWMFGPHSDPYTNETVVPVQEPVVFVITSVDVFHEFFVQSAVSAGSTLNFGSEAVPGYYAYIVYVFPKPGIYHVACAEYCGVAGFGLGHPWLTGTIIATYSYSQAWQILGGNMPQGVWDPGYLNNVTGG</sequence>
<protein>
    <submittedName>
        <fullName evidence="5">Quinol oxidase</fullName>
    </submittedName>
</protein>
<evidence type="ECO:0000256" key="3">
    <source>
        <dbReference type="ARBA" id="ARBA00023136"/>
    </source>
</evidence>
<dbReference type="Gene3D" id="2.60.40.420">
    <property type="entry name" value="Cupredoxins - blue copper proteins"/>
    <property type="match status" value="1"/>
</dbReference>
<dbReference type="AlphaFoldDB" id="A0A2R6C5K6"/>